<accession>A0ABV9LR26</accession>
<reference evidence="4" key="1">
    <citation type="journal article" date="2019" name="Int. J. Syst. Evol. Microbiol.">
        <title>The Global Catalogue of Microorganisms (GCM) 10K type strain sequencing project: providing services to taxonomists for standard genome sequencing and annotation.</title>
        <authorList>
            <consortium name="The Broad Institute Genomics Platform"/>
            <consortium name="The Broad Institute Genome Sequencing Center for Infectious Disease"/>
            <person name="Wu L."/>
            <person name="Ma J."/>
        </authorList>
    </citation>
    <scope>NUCLEOTIDE SEQUENCE [LARGE SCALE GENOMIC DNA]</scope>
    <source>
        <strain evidence="4">KACC 12507</strain>
    </source>
</reference>
<comment type="caution">
    <text evidence="3">The sequence shown here is derived from an EMBL/GenBank/DDBJ whole genome shotgun (WGS) entry which is preliminary data.</text>
</comment>
<dbReference type="Proteomes" id="UP001595897">
    <property type="component" value="Unassembled WGS sequence"/>
</dbReference>
<keyword evidence="2" id="KW-0472">Membrane</keyword>
<keyword evidence="2" id="KW-1133">Transmembrane helix</keyword>
<keyword evidence="2" id="KW-0812">Transmembrane</keyword>
<evidence type="ECO:0000256" key="1">
    <source>
        <dbReference type="SAM" id="MobiDB-lite"/>
    </source>
</evidence>
<feature type="transmembrane region" description="Helical" evidence="2">
    <location>
        <begin position="46"/>
        <end position="65"/>
    </location>
</feature>
<evidence type="ECO:0000313" key="4">
    <source>
        <dbReference type="Proteomes" id="UP001595897"/>
    </source>
</evidence>
<dbReference type="EMBL" id="JBHSGU010000001">
    <property type="protein sequence ID" value="MFC4698669.1"/>
    <property type="molecule type" value="Genomic_DNA"/>
</dbReference>
<keyword evidence="4" id="KW-1185">Reference proteome</keyword>
<feature type="transmembrane region" description="Helical" evidence="2">
    <location>
        <begin position="98"/>
        <end position="119"/>
    </location>
</feature>
<feature type="region of interest" description="Disordered" evidence="1">
    <location>
        <begin position="1"/>
        <end position="40"/>
    </location>
</feature>
<evidence type="ECO:0000313" key="3">
    <source>
        <dbReference type="EMBL" id="MFC4698669.1"/>
    </source>
</evidence>
<feature type="transmembrane region" description="Helical" evidence="2">
    <location>
        <begin position="71"/>
        <end position="91"/>
    </location>
</feature>
<proteinExistence type="predicted"/>
<organism evidence="3 4">
    <name type="scientific">Glaciecola siphonariae</name>
    <dbReference type="NCBI Taxonomy" id="521012"/>
    <lineage>
        <taxon>Bacteria</taxon>
        <taxon>Pseudomonadati</taxon>
        <taxon>Pseudomonadota</taxon>
        <taxon>Gammaproteobacteria</taxon>
        <taxon>Alteromonadales</taxon>
        <taxon>Alteromonadaceae</taxon>
        <taxon>Glaciecola</taxon>
    </lineage>
</organism>
<gene>
    <name evidence="3" type="ORF">ACFO4O_00660</name>
</gene>
<evidence type="ECO:0000256" key="2">
    <source>
        <dbReference type="SAM" id="Phobius"/>
    </source>
</evidence>
<name>A0ABV9LR26_9ALTE</name>
<sequence>MSKGSRVKAQKQAQQEASLAASREQKAEQQDKPATAHSAFSDPKNINWVLISGAMALTVIVLLFLPQQLGAGITSVYSIMLWTGLFGTTLFRYMGKSGWIGFISGSVVGMLLHIFAPLLA</sequence>
<protein>
    <submittedName>
        <fullName evidence="3">Uncharacterized protein</fullName>
    </submittedName>
</protein>
<dbReference type="RefSeq" id="WP_382405288.1">
    <property type="nucleotide sequence ID" value="NZ_JBHSGU010000001.1"/>
</dbReference>